<dbReference type="InterPro" id="IPR000276">
    <property type="entry name" value="GPCR_Rhodpsn"/>
</dbReference>
<organism evidence="15 16">
    <name type="scientific">Cynoglossus semilaevis</name>
    <name type="common">Tongue sole</name>
    <dbReference type="NCBI Taxonomy" id="244447"/>
    <lineage>
        <taxon>Eukaryota</taxon>
        <taxon>Metazoa</taxon>
        <taxon>Chordata</taxon>
        <taxon>Craniata</taxon>
        <taxon>Vertebrata</taxon>
        <taxon>Euteleostomi</taxon>
        <taxon>Actinopterygii</taxon>
        <taxon>Neopterygii</taxon>
        <taxon>Teleostei</taxon>
        <taxon>Neoteleostei</taxon>
        <taxon>Acanthomorphata</taxon>
        <taxon>Carangaria</taxon>
        <taxon>Pleuronectiformes</taxon>
        <taxon>Pleuronectoidei</taxon>
        <taxon>Cynoglossidae</taxon>
        <taxon>Cynoglossinae</taxon>
        <taxon>Cynoglossus</taxon>
    </lineage>
</organism>
<evidence type="ECO:0000256" key="11">
    <source>
        <dbReference type="ARBA" id="ARBA00023180"/>
    </source>
</evidence>
<keyword evidence="5" id="KW-0552">Olfaction</keyword>
<evidence type="ECO:0000256" key="13">
    <source>
        <dbReference type="SAM" id="Phobius"/>
    </source>
</evidence>
<feature type="transmembrane region" description="Helical" evidence="13">
    <location>
        <begin position="140"/>
        <end position="157"/>
    </location>
</feature>
<keyword evidence="16" id="KW-1185">Reference proteome</keyword>
<feature type="transmembrane region" description="Helical" evidence="13">
    <location>
        <begin position="242"/>
        <end position="261"/>
    </location>
</feature>
<proteinExistence type="predicted"/>
<keyword evidence="10" id="KW-0675">Receptor</keyword>
<feature type="transmembrane region" description="Helical" evidence="13">
    <location>
        <begin position="59"/>
        <end position="81"/>
    </location>
</feature>
<keyword evidence="3" id="KW-0716">Sensory transduction</keyword>
<dbReference type="GO" id="GO:0005886">
    <property type="term" value="C:plasma membrane"/>
    <property type="evidence" value="ECO:0007669"/>
    <property type="project" value="UniProtKB-SubCell"/>
</dbReference>
<dbReference type="GeneTree" id="ENSGT00940000167612"/>
<feature type="transmembrane region" description="Helical" evidence="13">
    <location>
        <begin position="20"/>
        <end position="47"/>
    </location>
</feature>
<dbReference type="InterPro" id="IPR017452">
    <property type="entry name" value="GPCR_Rhodpsn_7TM"/>
</dbReference>
<dbReference type="SUPFAM" id="SSF81321">
    <property type="entry name" value="Family A G protein-coupled receptor-like"/>
    <property type="match status" value="1"/>
</dbReference>
<keyword evidence="7" id="KW-0297">G-protein coupled receptor</keyword>
<reference evidence="15 16" key="1">
    <citation type="journal article" date="2014" name="Nat. Genet.">
        <title>Whole-genome sequence of a flatfish provides insights into ZW sex chromosome evolution and adaptation to a benthic lifestyle.</title>
        <authorList>
            <person name="Chen S."/>
            <person name="Zhang G."/>
            <person name="Shao C."/>
            <person name="Huang Q."/>
            <person name="Liu G."/>
            <person name="Zhang P."/>
            <person name="Song W."/>
            <person name="An N."/>
            <person name="Chalopin D."/>
            <person name="Volff J.N."/>
            <person name="Hong Y."/>
            <person name="Li Q."/>
            <person name="Sha Z."/>
            <person name="Zhou H."/>
            <person name="Xie M."/>
            <person name="Yu Q."/>
            <person name="Liu Y."/>
            <person name="Xiang H."/>
            <person name="Wang N."/>
            <person name="Wu K."/>
            <person name="Yang C."/>
            <person name="Zhou Q."/>
            <person name="Liao X."/>
            <person name="Yang L."/>
            <person name="Hu Q."/>
            <person name="Zhang J."/>
            <person name="Meng L."/>
            <person name="Jin L."/>
            <person name="Tian Y."/>
            <person name="Lian J."/>
            <person name="Yang J."/>
            <person name="Miao G."/>
            <person name="Liu S."/>
            <person name="Liang Z."/>
            <person name="Yan F."/>
            <person name="Li Y."/>
            <person name="Sun B."/>
            <person name="Zhang H."/>
            <person name="Zhang J."/>
            <person name="Zhu Y."/>
            <person name="Du M."/>
            <person name="Zhao Y."/>
            <person name="Schartl M."/>
            <person name="Tang Q."/>
            <person name="Wang J."/>
        </authorList>
    </citation>
    <scope>NUCLEOTIDE SEQUENCE</scope>
</reference>
<keyword evidence="12" id="KW-0807">Transducer</keyword>
<dbReference type="FunFam" id="1.20.1070.10:FF:000024">
    <property type="entry name" value="Olfactory receptor"/>
    <property type="match status" value="1"/>
</dbReference>
<dbReference type="GO" id="GO:0004984">
    <property type="term" value="F:olfactory receptor activity"/>
    <property type="evidence" value="ECO:0007669"/>
    <property type="project" value="InterPro"/>
</dbReference>
<dbReference type="PRINTS" id="PR00245">
    <property type="entry name" value="OLFACTORYR"/>
</dbReference>
<evidence type="ECO:0000256" key="7">
    <source>
        <dbReference type="ARBA" id="ARBA00023040"/>
    </source>
</evidence>
<dbReference type="Ensembl" id="ENSCSET00000009694.1">
    <property type="protein sequence ID" value="ENSCSEP00000009582.1"/>
    <property type="gene ID" value="ENSCSEG00000006144.1"/>
</dbReference>
<keyword evidence="6 13" id="KW-1133">Transmembrane helix</keyword>
<keyword evidence="9" id="KW-1015">Disulfide bond</keyword>
<dbReference type="Pfam" id="PF13853">
    <property type="entry name" value="7tm_4"/>
    <property type="match status" value="1"/>
</dbReference>
<dbReference type="Gene3D" id="1.20.1070.10">
    <property type="entry name" value="Rhodopsin 7-helix transmembrane proteins"/>
    <property type="match status" value="1"/>
</dbReference>
<evidence type="ECO:0000256" key="12">
    <source>
        <dbReference type="ARBA" id="ARBA00023224"/>
    </source>
</evidence>
<evidence type="ECO:0000256" key="10">
    <source>
        <dbReference type="ARBA" id="ARBA00023170"/>
    </source>
</evidence>
<name>A0A3P8V4U0_CYNSE</name>
<dbReference type="GO" id="GO:0005549">
    <property type="term" value="F:odorant binding"/>
    <property type="evidence" value="ECO:0007669"/>
    <property type="project" value="TreeGrafter"/>
</dbReference>
<dbReference type="PRINTS" id="PR00237">
    <property type="entry name" value="GPCRRHODOPSN"/>
</dbReference>
<evidence type="ECO:0000256" key="2">
    <source>
        <dbReference type="ARBA" id="ARBA00022475"/>
    </source>
</evidence>
<reference evidence="15" key="3">
    <citation type="submission" date="2025-09" db="UniProtKB">
        <authorList>
            <consortium name="Ensembl"/>
        </authorList>
    </citation>
    <scope>IDENTIFICATION</scope>
</reference>
<keyword evidence="2" id="KW-1003">Cell membrane</keyword>
<dbReference type="OMA" id="YGTCAYA"/>
<dbReference type="PANTHER" id="PTHR26451">
    <property type="entry name" value="G_PROTEIN_RECEP_F1_2 DOMAIN-CONTAINING PROTEIN"/>
    <property type="match status" value="1"/>
</dbReference>
<evidence type="ECO:0000256" key="3">
    <source>
        <dbReference type="ARBA" id="ARBA00022606"/>
    </source>
</evidence>
<evidence type="ECO:0000313" key="15">
    <source>
        <dbReference type="Ensembl" id="ENSCSEP00000009582.1"/>
    </source>
</evidence>
<dbReference type="GO" id="GO:0004930">
    <property type="term" value="F:G protein-coupled receptor activity"/>
    <property type="evidence" value="ECO:0007669"/>
    <property type="project" value="UniProtKB-KW"/>
</dbReference>
<evidence type="ECO:0000259" key="14">
    <source>
        <dbReference type="PROSITE" id="PS50262"/>
    </source>
</evidence>
<protein>
    <submittedName>
        <fullName evidence="15">Odorant receptor, family 60, subfamily A, member 1</fullName>
    </submittedName>
</protein>
<sequence>MNDSVNWEQINFTIYGSLGIFNTTLLLCIFFLYIVSLCINLFLVLVICTEARLYSRPMYMLLVNLCLSGVVGSSLMCPNIIHHLLHHGQPVFLQGCLTQAFFTNIYSGSIFCNLALMAYDRYVSICKPLLYHSIMTPGRVGLMLLVVYVVLSCSSGVQVNLITRLQLCGNKVNKLICDSLVVSNLSCRRTTVISVYGLCCAVGFIMLPCGLVILSYVHIFSVVLKKSRHSQSRALQTCTPHLVTFVNFSVASFFGVIYNRLSSDLPIVVNIVVSINFFVIPPLLHPIIYGIKMKAIRQSMKQMKNLLYKRKQRQTHWSSCIRFR</sequence>
<dbReference type="PROSITE" id="PS50262">
    <property type="entry name" value="G_PROTEIN_RECEP_F1_2"/>
    <property type="match status" value="1"/>
</dbReference>
<dbReference type="FunCoup" id="A0A3P8V4U0">
    <property type="interactions" value="73"/>
</dbReference>
<feature type="domain" description="G-protein coupled receptors family 1 profile" evidence="14">
    <location>
        <begin position="39"/>
        <end position="289"/>
    </location>
</feature>
<keyword evidence="8 13" id="KW-0472">Membrane</keyword>
<dbReference type="STRING" id="244447.ENSCSEP00000009582"/>
<accession>A0A3P8V4U0</accession>
<comment type="subcellular location">
    <subcellularLocation>
        <location evidence="1">Cell membrane</location>
        <topology evidence="1">Multi-pass membrane protein</topology>
    </subcellularLocation>
</comment>
<feature type="transmembrane region" description="Helical" evidence="13">
    <location>
        <begin position="193"/>
        <end position="221"/>
    </location>
</feature>
<dbReference type="Proteomes" id="UP000265120">
    <property type="component" value="Chromosome 8"/>
</dbReference>
<evidence type="ECO:0000256" key="9">
    <source>
        <dbReference type="ARBA" id="ARBA00023157"/>
    </source>
</evidence>
<evidence type="ECO:0000256" key="4">
    <source>
        <dbReference type="ARBA" id="ARBA00022692"/>
    </source>
</evidence>
<dbReference type="InParanoid" id="A0A3P8V4U0"/>
<feature type="transmembrane region" description="Helical" evidence="13">
    <location>
        <begin position="101"/>
        <end position="119"/>
    </location>
</feature>
<evidence type="ECO:0000256" key="6">
    <source>
        <dbReference type="ARBA" id="ARBA00022989"/>
    </source>
</evidence>
<feature type="transmembrane region" description="Helical" evidence="13">
    <location>
        <begin position="267"/>
        <end position="291"/>
    </location>
</feature>
<evidence type="ECO:0000256" key="1">
    <source>
        <dbReference type="ARBA" id="ARBA00004651"/>
    </source>
</evidence>
<dbReference type="InterPro" id="IPR052921">
    <property type="entry name" value="GPCR1_Superfamily_Member"/>
</dbReference>
<evidence type="ECO:0000256" key="8">
    <source>
        <dbReference type="ARBA" id="ARBA00023136"/>
    </source>
</evidence>
<keyword evidence="11" id="KW-0325">Glycoprotein</keyword>
<evidence type="ECO:0000313" key="16">
    <source>
        <dbReference type="Proteomes" id="UP000265120"/>
    </source>
</evidence>
<evidence type="ECO:0000256" key="5">
    <source>
        <dbReference type="ARBA" id="ARBA00022725"/>
    </source>
</evidence>
<dbReference type="InterPro" id="IPR000725">
    <property type="entry name" value="Olfact_rcpt"/>
</dbReference>
<keyword evidence="4 13" id="KW-0812">Transmembrane</keyword>
<dbReference type="AlphaFoldDB" id="A0A3P8V4U0"/>
<dbReference type="PANTHER" id="PTHR26451:SF345">
    <property type="entry name" value="OLFACTORY RECEPTOR"/>
    <property type="match status" value="1"/>
</dbReference>
<reference evidence="15" key="2">
    <citation type="submission" date="2025-08" db="UniProtKB">
        <authorList>
            <consortium name="Ensembl"/>
        </authorList>
    </citation>
    <scope>IDENTIFICATION</scope>
</reference>